<protein>
    <submittedName>
        <fullName evidence="2">Uncharacterized protein</fullName>
    </submittedName>
</protein>
<dbReference type="Proteomes" id="UP000008783">
    <property type="component" value="Unassembled WGS sequence"/>
</dbReference>
<name>E3KWR8_PUCGT</name>
<reference evidence="3" key="2">
    <citation type="journal article" date="2011" name="Proc. Natl. Acad. Sci. U.S.A.">
        <title>Obligate biotrophy features unraveled by the genomic analysis of rust fungi.</title>
        <authorList>
            <person name="Duplessis S."/>
            <person name="Cuomo C.A."/>
            <person name="Lin Y.-C."/>
            <person name="Aerts A."/>
            <person name="Tisserant E."/>
            <person name="Veneault-Fourrey C."/>
            <person name="Joly D.L."/>
            <person name="Hacquard S."/>
            <person name="Amselem J."/>
            <person name="Cantarel B.L."/>
            <person name="Chiu R."/>
            <person name="Coutinho P.M."/>
            <person name="Feau N."/>
            <person name="Field M."/>
            <person name="Frey P."/>
            <person name="Gelhaye E."/>
            <person name="Goldberg J."/>
            <person name="Grabherr M.G."/>
            <person name="Kodira C.D."/>
            <person name="Kohler A."/>
            <person name="Kuees U."/>
            <person name="Lindquist E.A."/>
            <person name="Lucas S.M."/>
            <person name="Mago R."/>
            <person name="Mauceli E."/>
            <person name="Morin E."/>
            <person name="Murat C."/>
            <person name="Pangilinan J.L."/>
            <person name="Park R."/>
            <person name="Pearson M."/>
            <person name="Quesneville H."/>
            <person name="Rouhier N."/>
            <person name="Sakthikumar S."/>
            <person name="Salamov A.A."/>
            <person name="Schmutz J."/>
            <person name="Selles B."/>
            <person name="Shapiro H."/>
            <person name="Tanguay P."/>
            <person name="Tuskan G.A."/>
            <person name="Henrissat B."/>
            <person name="Van de Peer Y."/>
            <person name="Rouze P."/>
            <person name="Ellis J.G."/>
            <person name="Dodds P.N."/>
            <person name="Schein J.E."/>
            <person name="Zhong S."/>
            <person name="Hamelin R.C."/>
            <person name="Grigoriev I.V."/>
            <person name="Szabo L.J."/>
            <person name="Martin F."/>
        </authorList>
    </citation>
    <scope>NUCLEOTIDE SEQUENCE [LARGE SCALE GENOMIC DNA]</scope>
    <source>
        <strain evidence="3">CRL 75-36-700-3 / race SCCL</strain>
    </source>
</reference>
<evidence type="ECO:0000313" key="3">
    <source>
        <dbReference type="Proteomes" id="UP000008783"/>
    </source>
</evidence>
<organism evidence="2 3">
    <name type="scientific">Puccinia graminis f. sp. tritici (strain CRL 75-36-700-3 / race SCCL)</name>
    <name type="common">Black stem rust fungus</name>
    <dbReference type="NCBI Taxonomy" id="418459"/>
    <lineage>
        <taxon>Eukaryota</taxon>
        <taxon>Fungi</taxon>
        <taxon>Dikarya</taxon>
        <taxon>Basidiomycota</taxon>
        <taxon>Pucciniomycotina</taxon>
        <taxon>Pucciniomycetes</taxon>
        <taxon>Pucciniales</taxon>
        <taxon>Pucciniaceae</taxon>
        <taxon>Puccinia</taxon>
    </lineage>
</organism>
<feature type="region of interest" description="Disordered" evidence="1">
    <location>
        <begin position="1"/>
        <end position="51"/>
    </location>
</feature>
<keyword evidence="3" id="KW-1185">Reference proteome</keyword>
<dbReference type="AlphaFoldDB" id="E3KWR8"/>
<dbReference type="HOGENOM" id="CLU_2122244_0_0_1"/>
<proteinExistence type="predicted"/>
<dbReference type="VEuPathDB" id="FungiDB:PGTG_14701"/>
<evidence type="ECO:0000313" key="2">
    <source>
        <dbReference type="EMBL" id="EFP88735.2"/>
    </source>
</evidence>
<dbReference type="GeneID" id="10541686"/>
<feature type="compositionally biased region" description="Polar residues" evidence="1">
    <location>
        <begin position="32"/>
        <end position="42"/>
    </location>
</feature>
<evidence type="ECO:0000256" key="1">
    <source>
        <dbReference type="SAM" id="MobiDB-lite"/>
    </source>
</evidence>
<dbReference type="InParanoid" id="E3KWR8"/>
<accession>E3KWR8</accession>
<sequence>MVLSTRSGHDHSANPPPNQRGRGRGRGRARGSYQQSAKSTAFTGEKVQPKDQLTLINMPMQVPRNAKSTETNREVPWKEKKGLTAWKNKQQKKRRSWRKLTQLTQAMLDFKEAANH</sequence>
<reference key="1">
    <citation type="submission" date="2007-01" db="EMBL/GenBank/DDBJ databases">
        <title>The Genome Sequence of Puccinia graminis f. sp. tritici Strain CRL 75-36-700-3.</title>
        <authorList>
            <consortium name="The Broad Institute Genome Sequencing Platform"/>
            <person name="Birren B."/>
            <person name="Lander E."/>
            <person name="Galagan J."/>
            <person name="Nusbaum C."/>
            <person name="Devon K."/>
            <person name="Cuomo C."/>
            <person name="Jaffe D."/>
            <person name="Butler J."/>
            <person name="Alvarez P."/>
            <person name="Gnerre S."/>
            <person name="Grabherr M."/>
            <person name="Mauceli E."/>
            <person name="Brockman W."/>
            <person name="Young S."/>
            <person name="LaButti K."/>
            <person name="Sykes S."/>
            <person name="DeCaprio D."/>
            <person name="Crawford M."/>
            <person name="Koehrsen M."/>
            <person name="Engels R."/>
            <person name="Montgomery P."/>
            <person name="Pearson M."/>
            <person name="Howarth C."/>
            <person name="Larson L."/>
            <person name="White J."/>
            <person name="Zeng Q."/>
            <person name="Kodira C."/>
            <person name="Yandava C."/>
            <person name="Alvarado L."/>
            <person name="O'Leary S."/>
            <person name="Szabo L."/>
            <person name="Dean R."/>
            <person name="Schein J."/>
        </authorList>
    </citation>
    <scope>NUCLEOTIDE SEQUENCE</scope>
    <source>
        <strain>CRL 75-36-700-3</strain>
    </source>
</reference>
<dbReference type="EMBL" id="DS178316">
    <property type="protein sequence ID" value="EFP88735.2"/>
    <property type="molecule type" value="Genomic_DNA"/>
</dbReference>
<dbReference type="KEGG" id="pgr:PGTG_14701"/>
<dbReference type="RefSeq" id="XP_003333154.2">
    <property type="nucleotide sequence ID" value="XM_003333106.2"/>
</dbReference>
<gene>
    <name evidence="2" type="ORF">PGTG_14701</name>
</gene>